<proteinExistence type="inferred from homology"/>
<protein>
    <recommendedName>
        <fullName evidence="5">3-dehydroquinate synthase</fullName>
        <shortName evidence="5">DHQ synthase</shortName>
        <ecNumber evidence="5">1.4.1.24</ecNumber>
    </recommendedName>
    <alternativeName>
        <fullName evidence="5">3-dehydroquinate synthase II</fullName>
    </alternativeName>
</protein>
<evidence type="ECO:0000256" key="5">
    <source>
        <dbReference type="HAMAP-Rule" id="MF_01244"/>
    </source>
</evidence>
<dbReference type="InterPro" id="IPR056179">
    <property type="entry name" value="DHQS_C"/>
</dbReference>
<comment type="similarity">
    <text evidence="5">Belongs to the archaeal-type DHQ synthase family.</text>
</comment>
<dbReference type="OrthoDB" id="10265at2157"/>
<evidence type="ECO:0000313" key="8">
    <source>
        <dbReference type="EMBL" id="ADP77400.1"/>
    </source>
</evidence>
<dbReference type="Proteomes" id="UP000002315">
    <property type="component" value="Chromosome"/>
</dbReference>
<feature type="domain" description="3-dehydroquinate synthase C-terminal" evidence="7">
    <location>
        <begin position="201"/>
        <end position="375"/>
    </location>
</feature>
<dbReference type="EC" id="1.4.1.24" evidence="5"/>
<comment type="catalytic activity">
    <reaction evidence="5">
        <text>2-amino-2,3,7-trideoxy-D-lyxo-hept-6-ulosonate + NAD(+) + H2O = 3-dehydroquinate + NH4(+) + NADH + H(+)</text>
        <dbReference type="Rhea" id="RHEA:25956"/>
        <dbReference type="ChEBI" id="CHEBI:15377"/>
        <dbReference type="ChEBI" id="CHEBI:15378"/>
        <dbReference type="ChEBI" id="CHEBI:28938"/>
        <dbReference type="ChEBI" id="CHEBI:32364"/>
        <dbReference type="ChEBI" id="CHEBI:57540"/>
        <dbReference type="ChEBI" id="CHEBI:57945"/>
        <dbReference type="ChEBI" id="CHEBI:58859"/>
        <dbReference type="EC" id="1.4.1.24"/>
    </reaction>
</comment>
<dbReference type="InterPro" id="IPR002812">
    <property type="entry name" value="DHQS"/>
</dbReference>
<dbReference type="HAMAP" id="MF_01244">
    <property type="entry name" value="Arch_DHQ_synthase"/>
    <property type="match status" value="1"/>
</dbReference>
<organism evidence="8 9">
    <name type="scientific">Methanothermus fervidus (strain ATCC 43054 / DSM 2088 / JCM 10308 / V24 S)</name>
    <dbReference type="NCBI Taxonomy" id="523846"/>
    <lineage>
        <taxon>Archaea</taxon>
        <taxon>Methanobacteriati</taxon>
        <taxon>Methanobacteriota</taxon>
        <taxon>Methanomada group</taxon>
        <taxon>Methanobacteria</taxon>
        <taxon>Methanobacteriales</taxon>
        <taxon>Methanothermaceae</taxon>
        <taxon>Methanothermus</taxon>
    </lineage>
</organism>
<evidence type="ECO:0000256" key="3">
    <source>
        <dbReference type="ARBA" id="ARBA00023027"/>
    </source>
</evidence>
<keyword evidence="4 5" id="KW-0057">Aromatic amino acid biosynthesis</keyword>
<dbReference type="PANTHER" id="PTHR33563">
    <property type="match status" value="1"/>
</dbReference>
<dbReference type="PIRSF" id="PIRSF006655">
    <property type="entry name" value="DHQ_synth"/>
    <property type="match status" value="1"/>
</dbReference>
<dbReference type="Pfam" id="PF01959">
    <property type="entry name" value="DHQS"/>
    <property type="match status" value="1"/>
</dbReference>
<dbReference type="GO" id="GO:0003856">
    <property type="term" value="F:3-dehydroquinate synthase activity"/>
    <property type="evidence" value="ECO:0007669"/>
    <property type="project" value="InterPro"/>
</dbReference>
<dbReference type="AlphaFoldDB" id="E3GYL8"/>
<dbReference type="GO" id="GO:0051287">
    <property type="term" value="F:NAD binding"/>
    <property type="evidence" value="ECO:0007669"/>
    <property type="project" value="UniProtKB-UniRule"/>
</dbReference>
<evidence type="ECO:0000259" key="6">
    <source>
        <dbReference type="Pfam" id="PF01959"/>
    </source>
</evidence>
<keyword evidence="9" id="KW-1185">Reference proteome</keyword>
<dbReference type="PANTHER" id="PTHR33563:SF1">
    <property type="entry name" value="3-DEHYDROQUINATE SYNTHASE"/>
    <property type="match status" value="1"/>
</dbReference>
<accession>E3GYL8</accession>
<dbReference type="GO" id="GO:0102042">
    <property type="term" value="F:dehydroquinate synthase activity"/>
    <property type="evidence" value="ECO:0007669"/>
    <property type="project" value="UniProtKB-EC"/>
</dbReference>
<sequence length="375" mass="41437">MKFIWLLLPKGDWEYKKKFVTTALESGIDHIVDFSNDIDKIKKLGNIKVISNRENADIFLIGKNGEGNGTLSVPSDAKESKDIATATSFKKKGKVTAAYVEVTSKKHEKLARNIGKVVDYVILVGKDWKVIPLENVIADLQGEKAKIIAAVSDVDEAKVALETLEHGADGILIQPSKLSEIKEFVKVVEDIEAKRYDLKTAKITKIKPVGSGDRVCIDTCSLMNIGEGMLVGSYSHGFFLVHSETLESEYVEARPFRVNAGPVHAYIMMPNHKTKYLSELKSGDEVLIVDSKGNGRKAIVGRVKIEKRPLLLIEAECEGMKIATLLQNAETIRLVNEKGKPVSVSELKEGDKVLVHIEESARHFGMAIKESIIEK</sequence>
<evidence type="ECO:0000259" key="7">
    <source>
        <dbReference type="Pfam" id="PF26558"/>
    </source>
</evidence>
<evidence type="ECO:0000256" key="1">
    <source>
        <dbReference type="ARBA" id="ARBA00022605"/>
    </source>
</evidence>
<evidence type="ECO:0000313" key="9">
    <source>
        <dbReference type="Proteomes" id="UP000002315"/>
    </source>
</evidence>
<dbReference type="GO" id="GO:0009073">
    <property type="term" value="P:aromatic amino acid family biosynthetic process"/>
    <property type="evidence" value="ECO:0007669"/>
    <property type="project" value="UniProtKB-UniRule"/>
</dbReference>
<dbReference type="Pfam" id="PF26558">
    <property type="entry name" value="DHQS_2nd"/>
    <property type="match status" value="1"/>
</dbReference>
<comment type="function">
    <text evidence="5">Catalyzes the oxidative deamination and cyclization of 2-amino-3,7-dideoxy-D-threo-hept-6-ulosonic acid (ADH) to yield 3-dehydroquinate (DHQ), which is fed into the canonical shikimic pathway of aromatic amino acid biosynthesis.</text>
</comment>
<dbReference type="STRING" id="523846.Mfer_0601"/>
<reference evidence="8 9" key="1">
    <citation type="journal article" date="2010" name="Stand. Genomic Sci.">
        <title>Complete genome sequence of Methanothermus fervidus type strain (V24S).</title>
        <authorList>
            <person name="Anderson I."/>
            <person name="Djao O.D."/>
            <person name="Misra M."/>
            <person name="Chertkov O."/>
            <person name="Nolan M."/>
            <person name="Lucas S."/>
            <person name="Lapidus A."/>
            <person name="Del Rio T.G."/>
            <person name="Tice H."/>
            <person name="Cheng J.F."/>
            <person name="Tapia R."/>
            <person name="Han C."/>
            <person name="Goodwin L."/>
            <person name="Pitluck S."/>
            <person name="Liolios K."/>
            <person name="Ivanova N."/>
            <person name="Mavromatis K."/>
            <person name="Mikhailova N."/>
            <person name="Pati A."/>
            <person name="Brambilla E."/>
            <person name="Chen A."/>
            <person name="Palaniappan K."/>
            <person name="Land M."/>
            <person name="Hauser L."/>
            <person name="Chang Y.J."/>
            <person name="Jeffries C.D."/>
            <person name="Sikorski J."/>
            <person name="Spring S."/>
            <person name="Rohde M."/>
            <person name="Eichinger K."/>
            <person name="Huber H."/>
            <person name="Wirth R."/>
            <person name="Goker M."/>
            <person name="Detter J.C."/>
            <person name="Woyke T."/>
            <person name="Bristow J."/>
            <person name="Eisen J.A."/>
            <person name="Markowitz V."/>
            <person name="Hugenholtz P."/>
            <person name="Klenk H.P."/>
            <person name="Kyrpides N.C."/>
        </authorList>
    </citation>
    <scope>NUCLEOTIDE SEQUENCE [LARGE SCALE GENOMIC DNA]</scope>
    <source>
        <strain evidence="9">ATCC 43054 / DSM 2088 / JCM 10308 / V24 S</strain>
    </source>
</reference>
<name>E3GYL8_METFV</name>
<dbReference type="HOGENOM" id="CLU_056379_0_0_2"/>
<feature type="domain" description="3-dehydroquinate synthase N-terminal" evidence="6">
    <location>
        <begin position="1"/>
        <end position="188"/>
    </location>
</feature>
<dbReference type="NCBIfam" id="NF002626">
    <property type="entry name" value="PRK02290.1-4"/>
    <property type="match status" value="1"/>
</dbReference>
<gene>
    <name evidence="5" type="primary">aroB'</name>
    <name evidence="8" type="ordered locus">Mfer_0601</name>
</gene>
<evidence type="ECO:0000256" key="4">
    <source>
        <dbReference type="ARBA" id="ARBA00023141"/>
    </source>
</evidence>
<dbReference type="EMBL" id="CP002278">
    <property type="protein sequence ID" value="ADP77400.1"/>
    <property type="molecule type" value="Genomic_DNA"/>
</dbReference>
<evidence type="ECO:0000256" key="2">
    <source>
        <dbReference type="ARBA" id="ARBA00023002"/>
    </source>
</evidence>
<keyword evidence="2 5" id="KW-0560">Oxidoreductase</keyword>
<dbReference type="GO" id="GO:0008652">
    <property type="term" value="P:amino acid biosynthetic process"/>
    <property type="evidence" value="ECO:0007669"/>
    <property type="project" value="UniProtKB-KW"/>
</dbReference>
<dbReference type="KEGG" id="mfv:Mfer_0601"/>
<keyword evidence="3 5" id="KW-0520">NAD</keyword>
<dbReference type="InterPro" id="IPR030960">
    <property type="entry name" value="DHQS/DOIS_N"/>
</dbReference>
<keyword evidence="1 5" id="KW-0028">Amino-acid biosynthesis</keyword>